<dbReference type="KEGG" id="fvn:FVRRES_04929"/>
<reference evidence="2" key="1">
    <citation type="submission" date="2014-10" db="EMBL/GenBank/DDBJ databases">
        <authorList>
            <person name="King R."/>
        </authorList>
    </citation>
    <scope>NUCLEOTIDE SEQUENCE [LARGE SCALE GENOMIC DNA]</scope>
    <source>
        <strain evidence="2">A3/5</strain>
    </source>
</reference>
<evidence type="ECO:0000313" key="1">
    <source>
        <dbReference type="EMBL" id="CEI60493.1"/>
    </source>
</evidence>
<dbReference type="OrthoDB" id="5106543at2759"/>
<sequence>MVEAACSMATVFVRHGQEPFPGPDNQSKMKRSVENVEHVGLFIPTAGHHFREAQRTASWGE</sequence>
<dbReference type="GeneID" id="37256568"/>
<proteinExistence type="predicted"/>
<organism evidence="1 2">
    <name type="scientific">Fusarium venenatum</name>
    <dbReference type="NCBI Taxonomy" id="56646"/>
    <lineage>
        <taxon>Eukaryota</taxon>
        <taxon>Fungi</taxon>
        <taxon>Dikarya</taxon>
        <taxon>Ascomycota</taxon>
        <taxon>Pezizomycotina</taxon>
        <taxon>Sordariomycetes</taxon>
        <taxon>Hypocreomycetidae</taxon>
        <taxon>Hypocreales</taxon>
        <taxon>Nectriaceae</taxon>
        <taxon>Fusarium</taxon>
    </lineage>
</organism>
<dbReference type="STRING" id="56646.A0A2L2SZQ0"/>
<keyword evidence="2" id="KW-1185">Reference proteome</keyword>
<evidence type="ECO:0000313" key="2">
    <source>
        <dbReference type="Proteomes" id="UP000245910"/>
    </source>
</evidence>
<dbReference type="AlphaFoldDB" id="A0A2L2SZQ0"/>
<dbReference type="RefSeq" id="XP_025584213.1">
    <property type="nucleotide sequence ID" value="XM_025733292.2"/>
</dbReference>
<accession>A0A2L2SZQ0</accession>
<dbReference type="EMBL" id="LN649230">
    <property type="protein sequence ID" value="CEI60493.1"/>
    <property type="molecule type" value="Genomic_DNA"/>
</dbReference>
<protein>
    <submittedName>
        <fullName evidence="1">Uncharacterized protein</fullName>
    </submittedName>
</protein>
<name>A0A2L2SZQ0_9HYPO</name>
<dbReference type="Proteomes" id="UP000245910">
    <property type="component" value="Chromosome II"/>
</dbReference>